<name>A0A1I2WY02_9ACTN</name>
<feature type="compositionally biased region" description="Low complexity" evidence="1">
    <location>
        <begin position="9"/>
        <end position="21"/>
    </location>
</feature>
<organism evidence="2 3">
    <name type="scientific">Streptomyces mirabilis</name>
    <dbReference type="NCBI Taxonomy" id="68239"/>
    <lineage>
        <taxon>Bacteria</taxon>
        <taxon>Bacillati</taxon>
        <taxon>Actinomycetota</taxon>
        <taxon>Actinomycetes</taxon>
        <taxon>Kitasatosporales</taxon>
        <taxon>Streptomycetaceae</taxon>
        <taxon>Streptomyces</taxon>
    </lineage>
</organism>
<dbReference type="OrthoDB" id="4550235at2"/>
<protein>
    <submittedName>
        <fullName evidence="2">Uncharacterized protein</fullName>
    </submittedName>
</protein>
<dbReference type="EMBL" id="FONR01000041">
    <property type="protein sequence ID" value="SFH06214.1"/>
    <property type="molecule type" value="Genomic_DNA"/>
</dbReference>
<gene>
    <name evidence="2" type="ORF">SAMN02787118_14114</name>
</gene>
<accession>A0A1I2WY02</accession>
<dbReference type="RefSeq" id="WP_143138401.1">
    <property type="nucleotide sequence ID" value="NZ_FONR01000041.1"/>
</dbReference>
<evidence type="ECO:0000256" key="1">
    <source>
        <dbReference type="SAM" id="MobiDB-lite"/>
    </source>
</evidence>
<reference evidence="2 3" key="1">
    <citation type="submission" date="2016-10" db="EMBL/GenBank/DDBJ databases">
        <authorList>
            <person name="de Groot N.N."/>
        </authorList>
    </citation>
    <scope>NUCLEOTIDE SEQUENCE [LARGE SCALE GENOMIC DNA]</scope>
    <source>
        <strain evidence="2 3">OK461</strain>
    </source>
</reference>
<sequence>MHGYKEPTSARSSASCVCSAGGRVGPSGHKEAQIERLKAQNPDLKDRVTDRDAAIEELTEFKKLSLSRLAAQRDEIMRSRSPQSFPEPAPPAEPATLPRARTTV</sequence>
<dbReference type="Proteomes" id="UP000181942">
    <property type="component" value="Unassembled WGS sequence"/>
</dbReference>
<feature type="region of interest" description="Disordered" evidence="1">
    <location>
        <begin position="75"/>
        <end position="104"/>
    </location>
</feature>
<evidence type="ECO:0000313" key="2">
    <source>
        <dbReference type="EMBL" id="SFH06214.1"/>
    </source>
</evidence>
<proteinExistence type="predicted"/>
<dbReference type="AlphaFoldDB" id="A0A1I2WY02"/>
<evidence type="ECO:0000313" key="3">
    <source>
        <dbReference type="Proteomes" id="UP000181942"/>
    </source>
</evidence>
<feature type="compositionally biased region" description="Basic and acidic residues" evidence="1">
    <location>
        <begin position="28"/>
        <end position="45"/>
    </location>
</feature>
<feature type="compositionally biased region" description="Low complexity" evidence="1">
    <location>
        <begin position="94"/>
        <end position="104"/>
    </location>
</feature>
<feature type="region of interest" description="Disordered" evidence="1">
    <location>
        <begin position="1"/>
        <end position="45"/>
    </location>
</feature>